<keyword evidence="2" id="KW-0238">DNA-binding</keyword>
<evidence type="ECO:0000256" key="3">
    <source>
        <dbReference type="ARBA" id="ARBA00023163"/>
    </source>
</evidence>
<dbReference type="SUPFAM" id="SSF46785">
    <property type="entry name" value="Winged helix' DNA-binding domain"/>
    <property type="match status" value="1"/>
</dbReference>
<dbReference type="PANTHER" id="PTHR43537:SF5">
    <property type="entry name" value="UXU OPERON TRANSCRIPTIONAL REGULATOR"/>
    <property type="match status" value="1"/>
</dbReference>
<dbReference type="RefSeq" id="WP_204030221.1">
    <property type="nucleotide sequence ID" value="NZ_BOOW01000034.1"/>
</dbReference>
<dbReference type="GO" id="GO:0003677">
    <property type="term" value="F:DNA binding"/>
    <property type="evidence" value="ECO:0007669"/>
    <property type="project" value="UniProtKB-KW"/>
</dbReference>
<dbReference type="InterPro" id="IPR036390">
    <property type="entry name" value="WH_DNA-bd_sf"/>
</dbReference>
<dbReference type="SMART" id="SM00345">
    <property type="entry name" value="HTH_GNTR"/>
    <property type="match status" value="1"/>
</dbReference>
<dbReference type="PRINTS" id="PR00035">
    <property type="entry name" value="HTHGNTR"/>
</dbReference>
<dbReference type="PANTHER" id="PTHR43537">
    <property type="entry name" value="TRANSCRIPTIONAL REGULATOR, GNTR FAMILY"/>
    <property type="match status" value="1"/>
</dbReference>
<evidence type="ECO:0000256" key="2">
    <source>
        <dbReference type="ARBA" id="ARBA00023125"/>
    </source>
</evidence>
<dbReference type="InterPro" id="IPR036388">
    <property type="entry name" value="WH-like_DNA-bd_sf"/>
</dbReference>
<evidence type="ECO:0000313" key="5">
    <source>
        <dbReference type="EMBL" id="GII95136.1"/>
    </source>
</evidence>
<reference evidence="5" key="1">
    <citation type="submission" date="2021-01" db="EMBL/GenBank/DDBJ databases">
        <title>Whole genome shotgun sequence of Sinosporangium siamense NBRC 109515.</title>
        <authorList>
            <person name="Komaki H."/>
            <person name="Tamura T."/>
        </authorList>
    </citation>
    <scope>NUCLEOTIDE SEQUENCE</scope>
    <source>
        <strain evidence="5">NBRC 109515</strain>
    </source>
</reference>
<dbReference type="Pfam" id="PF00392">
    <property type="entry name" value="GntR"/>
    <property type="match status" value="1"/>
</dbReference>
<organism evidence="5 6">
    <name type="scientific">Sinosporangium siamense</name>
    <dbReference type="NCBI Taxonomy" id="1367973"/>
    <lineage>
        <taxon>Bacteria</taxon>
        <taxon>Bacillati</taxon>
        <taxon>Actinomycetota</taxon>
        <taxon>Actinomycetes</taxon>
        <taxon>Streptosporangiales</taxon>
        <taxon>Streptosporangiaceae</taxon>
        <taxon>Sinosporangium</taxon>
    </lineage>
</organism>
<evidence type="ECO:0000256" key="1">
    <source>
        <dbReference type="ARBA" id="ARBA00023015"/>
    </source>
</evidence>
<proteinExistence type="predicted"/>
<gene>
    <name evidence="5" type="ORF">Ssi02_53670</name>
</gene>
<dbReference type="EMBL" id="BOOW01000034">
    <property type="protein sequence ID" value="GII95136.1"/>
    <property type="molecule type" value="Genomic_DNA"/>
</dbReference>
<accession>A0A919RJT0</accession>
<evidence type="ECO:0000313" key="6">
    <source>
        <dbReference type="Proteomes" id="UP000606172"/>
    </source>
</evidence>
<dbReference type="Pfam" id="PF07729">
    <property type="entry name" value="FCD"/>
    <property type="match status" value="1"/>
</dbReference>
<comment type="caution">
    <text evidence="5">The sequence shown here is derived from an EMBL/GenBank/DDBJ whole genome shotgun (WGS) entry which is preliminary data.</text>
</comment>
<dbReference type="CDD" id="cd07377">
    <property type="entry name" value="WHTH_GntR"/>
    <property type="match status" value="1"/>
</dbReference>
<dbReference type="SMART" id="SM00895">
    <property type="entry name" value="FCD"/>
    <property type="match status" value="1"/>
</dbReference>
<name>A0A919RJT0_9ACTN</name>
<keyword evidence="1" id="KW-0805">Transcription regulation</keyword>
<dbReference type="InterPro" id="IPR008920">
    <property type="entry name" value="TF_FadR/GntR_C"/>
</dbReference>
<dbReference type="InterPro" id="IPR000524">
    <property type="entry name" value="Tscrpt_reg_HTH_GntR"/>
</dbReference>
<dbReference type="SUPFAM" id="SSF48008">
    <property type="entry name" value="GntR ligand-binding domain-like"/>
    <property type="match status" value="1"/>
</dbReference>
<protein>
    <submittedName>
        <fullName evidence="5">GntR family transcriptional regulator</fullName>
    </submittedName>
</protein>
<sequence>MELDLAPVNREPTYEVVISRLKAEILAGRLRAGDRLPGERALSEQLGVSRASVREAIRALQAMEIVNARPGNGPTSGLIMTARPGVALSNLMRLHVGLASYKIADLMTVRVGLEKQAVELLAAQDDLDLTELDDLLDQMAEPGMTPSEVQDLDAEFHLMLATKAGNPLLADMMNALRDGIATSMLAAFNAQPDWPEFVAAIVGEHRDILDALRARNGARATTLMRAHVEGFYDALVEGQAD</sequence>
<dbReference type="Gene3D" id="1.20.120.530">
    <property type="entry name" value="GntR ligand-binding domain-like"/>
    <property type="match status" value="1"/>
</dbReference>
<dbReference type="AlphaFoldDB" id="A0A919RJT0"/>
<feature type="domain" description="HTH gntR-type" evidence="4">
    <location>
        <begin position="11"/>
        <end position="83"/>
    </location>
</feature>
<dbReference type="Proteomes" id="UP000606172">
    <property type="component" value="Unassembled WGS sequence"/>
</dbReference>
<keyword evidence="3" id="KW-0804">Transcription</keyword>
<dbReference type="Gene3D" id="1.10.10.10">
    <property type="entry name" value="Winged helix-like DNA-binding domain superfamily/Winged helix DNA-binding domain"/>
    <property type="match status" value="1"/>
</dbReference>
<dbReference type="GO" id="GO:0003700">
    <property type="term" value="F:DNA-binding transcription factor activity"/>
    <property type="evidence" value="ECO:0007669"/>
    <property type="project" value="InterPro"/>
</dbReference>
<keyword evidence="6" id="KW-1185">Reference proteome</keyword>
<dbReference type="PROSITE" id="PS50949">
    <property type="entry name" value="HTH_GNTR"/>
    <property type="match status" value="1"/>
</dbReference>
<dbReference type="InterPro" id="IPR011711">
    <property type="entry name" value="GntR_C"/>
</dbReference>
<evidence type="ECO:0000259" key="4">
    <source>
        <dbReference type="PROSITE" id="PS50949"/>
    </source>
</evidence>